<evidence type="ECO:0000313" key="2">
    <source>
        <dbReference type="Proteomes" id="UP000288805"/>
    </source>
</evidence>
<comment type="caution">
    <text evidence="1">The sequence shown here is derived from an EMBL/GenBank/DDBJ whole genome shotgun (WGS) entry which is preliminary data.</text>
</comment>
<name>A0A438CCR1_VITVI</name>
<evidence type="ECO:0000313" key="1">
    <source>
        <dbReference type="EMBL" id="RVW21021.1"/>
    </source>
</evidence>
<dbReference type="EMBL" id="QGNW01002320">
    <property type="protein sequence ID" value="RVW21021.1"/>
    <property type="molecule type" value="Genomic_DNA"/>
</dbReference>
<dbReference type="AlphaFoldDB" id="A0A438CCR1"/>
<protein>
    <submittedName>
        <fullName evidence="1">Uncharacterized protein</fullName>
    </submittedName>
</protein>
<proteinExistence type="predicted"/>
<sequence>MAMEALFHILSKAKEGVFLMGCLVGGRERLFAHDMFTLCDIGKEYMKHLSWVLMWFEKVIIRKHEKKDGGWCSRVVRERYGVGVWKAIRCGWEAFNSRIKVTTKDAWIVEVWKQEGKRGCRNPHFSR</sequence>
<reference evidence="1 2" key="1">
    <citation type="journal article" date="2018" name="PLoS Genet.">
        <title>Population sequencing reveals clonal diversity and ancestral inbreeding in the grapevine cultivar Chardonnay.</title>
        <authorList>
            <person name="Roach M.J."/>
            <person name="Johnson D.L."/>
            <person name="Bohlmann J."/>
            <person name="van Vuuren H.J."/>
            <person name="Jones S.J."/>
            <person name="Pretorius I.S."/>
            <person name="Schmidt S.A."/>
            <person name="Borneman A.R."/>
        </authorList>
    </citation>
    <scope>NUCLEOTIDE SEQUENCE [LARGE SCALE GENOMIC DNA]</scope>
    <source>
        <strain evidence="2">cv. Chardonnay</strain>
        <tissue evidence="1">Leaf</tissue>
    </source>
</reference>
<organism evidence="1 2">
    <name type="scientific">Vitis vinifera</name>
    <name type="common">Grape</name>
    <dbReference type="NCBI Taxonomy" id="29760"/>
    <lineage>
        <taxon>Eukaryota</taxon>
        <taxon>Viridiplantae</taxon>
        <taxon>Streptophyta</taxon>
        <taxon>Embryophyta</taxon>
        <taxon>Tracheophyta</taxon>
        <taxon>Spermatophyta</taxon>
        <taxon>Magnoliopsida</taxon>
        <taxon>eudicotyledons</taxon>
        <taxon>Gunneridae</taxon>
        <taxon>Pentapetalae</taxon>
        <taxon>rosids</taxon>
        <taxon>Vitales</taxon>
        <taxon>Vitaceae</taxon>
        <taxon>Viteae</taxon>
        <taxon>Vitis</taxon>
    </lineage>
</organism>
<gene>
    <name evidence="1" type="ORF">CK203_111434</name>
</gene>
<dbReference type="Proteomes" id="UP000288805">
    <property type="component" value="Unassembled WGS sequence"/>
</dbReference>
<accession>A0A438CCR1</accession>